<sequence length="184" mass="21108">MTPNTGSGDRRDDGRVRIRSRKWDGSPHRDNLATELGNDEHGRWLWMQDGEPVLSGDELWCASGGLRLFPPDDAWWSAFFVPRRTPTSRPQQEYVDITTPAAHGPHLIEFVDLDLDVERLDDREVQVLDRDEFDERRVHLGYPEPVVEQALRTAAAIEAMMNGRQGPFDGVWRRWHEAALRSPG</sequence>
<evidence type="ECO:0000256" key="2">
    <source>
        <dbReference type="SAM" id="MobiDB-lite"/>
    </source>
</evidence>
<dbReference type="InterPro" id="IPR035930">
    <property type="entry name" value="FomD-like_sf"/>
</dbReference>
<gene>
    <name evidence="4" type="ORF">ABLG96_14995</name>
</gene>
<dbReference type="PANTHER" id="PTHR39159:SF1">
    <property type="entry name" value="UPF0374 PROTEIN YGAC"/>
    <property type="match status" value="1"/>
</dbReference>
<feature type="domain" description="DUF402" evidence="3">
    <location>
        <begin position="58"/>
        <end position="162"/>
    </location>
</feature>
<dbReference type="AlphaFoldDB" id="A0AAU8DNS7"/>
<keyword evidence="1" id="KW-0378">Hydrolase</keyword>
<dbReference type="PANTHER" id="PTHR39159">
    <property type="match status" value="1"/>
</dbReference>
<reference evidence="4" key="1">
    <citation type="submission" date="2024-05" db="EMBL/GenBank/DDBJ databases">
        <authorList>
            <person name="Cai S.Y."/>
            <person name="Jin L.M."/>
            <person name="Li H.R."/>
        </authorList>
    </citation>
    <scope>NUCLEOTIDE SEQUENCE</scope>
    <source>
        <strain evidence="4">A5-74</strain>
    </source>
</reference>
<organism evidence="4">
    <name type="scientific">Nakamurella sp. A5-74</name>
    <dbReference type="NCBI Taxonomy" id="3158264"/>
    <lineage>
        <taxon>Bacteria</taxon>
        <taxon>Bacillati</taxon>
        <taxon>Actinomycetota</taxon>
        <taxon>Actinomycetes</taxon>
        <taxon>Nakamurellales</taxon>
        <taxon>Nakamurellaceae</taxon>
        <taxon>Nakamurella</taxon>
    </lineage>
</organism>
<dbReference type="SUPFAM" id="SSF159234">
    <property type="entry name" value="FomD-like"/>
    <property type="match status" value="1"/>
</dbReference>
<dbReference type="InterPro" id="IPR007295">
    <property type="entry name" value="DUF402"/>
</dbReference>
<dbReference type="EMBL" id="CP159218">
    <property type="protein sequence ID" value="XCG62542.1"/>
    <property type="molecule type" value="Genomic_DNA"/>
</dbReference>
<feature type="region of interest" description="Disordered" evidence="2">
    <location>
        <begin position="1"/>
        <end position="35"/>
    </location>
</feature>
<dbReference type="RefSeq" id="WP_353648157.1">
    <property type="nucleotide sequence ID" value="NZ_CP159218.1"/>
</dbReference>
<name>A0AAU8DNS7_9ACTN</name>
<protein>
    <submittedName>
        <fullName evidence="4">DUF402 domain-containing protein</fullName>
    </submittedName>
</protein>
<dbReference type="Pfam" id="PF04167">
    <property type="entry name" value="DUF402"/>
    <property type="match status" value="1"/>
</dbReference>
<evidence type="ECO:0000256" key="1">
    <source>
        <dbReference type="ARBA" id="ARBA00022801"/>
    </source>
</evidence>
<evidence type="ECO:0000313" key="4">
    <source>
        <dbReference type="EMBL" id="XCG62542.1"/>
    </source>
</evidence>
<dbReference type="Gene3D" id="2.40.380.10">
    <property type="entry name" value="FomD-like"/>
    <property type="match status" value="1"/>
</dbReference>
<dbReference type="InterPro" id="IPR050212">
    <property type="entry name" value="Ntdp-like"/>
</dbReference>
<evidence type="ECO:0000259" key="3">
    <source>
        <dbReference type="Pfam" id="PF04167"/>
    </source>
</evidence>
<dbReference type="GO" id="GO:0016787">
    <property type="term" value="F:hydrolase activity"/>
    <property type="evidence" value="ECO:0007669"/>
    <property type="project" value="UniProtKB-KW"/>
</dbReference>
<feature type="compositionally biased region" description="Basic and acidic residues" evidence="2">
    <location>
        <begin position="8"/>
        <end position="35"/>
    </location>
</feature>
<proteinExistence type="predicted"/>
<accession>A0AAU8DNS7</accession>